<feature type="region of interest" description="Disordered" evidence="1">
    <location>
        <begin position="21"/>
        <end position="41"/>
    </location>
</feature>
<dbReference type="Proteomes" id="UP000191154">
    <property type="component" value="Unassembled WGS sequence"/>
</dbReference>
<comment type="caution">
    <text evidence="2">The sequence shown here is derived from an EMBL/GenBank/DDBJ whole genome shotgun (WGS) entry which is preliminary data.</text>
</comment>
<dbReference type="AlphaFoldDB" id="A0A1S8NCM7"/>
<dbReference type="EMBL" id="LZYZ01000002">
    <property type="protein sequence ID" value="OOM14209.1"/>
    <property type="molecule type" value="Genomic_DNA"/>
</dbReference>
<feature type="compositionally biased region" description="Low complexity" evidence="1">
    <location>
        <begin position="21"/>
        <end position="40"/>
    </location>
</feature>
<reference evidence="2 3" key="1">
    <citation type="submission" date="2016-05" db="EMBL/GenBank/DDBJ databases">
        <title>Microbial solvent formation.</title>
        <authorList>
            <person name="Poehlein A."/>
            <person name="Montoya Solano J.D."/>
            <person name="Flitsch S."/>
            <person name="Krabben P."/>
            <person name="Duerre P."/>
            <person name="Daniel R."/>
        </authorList>
    </citation>
    <scope>NUCLEOTIDE SEQUENCE [LARGE SCALE GENOMIC DNA]</scope>
    <source>
        <strain evidence="2 3">L1-8</strain>
    </source>
</reference>
<proteinExistence type="predicted"/>
<evidence type="ECO:0000313" key="2">
    <source>
        <dbReference type="EMBL" id="OOM14209.1"/>
    </source>
</evidence>
<accession>A0A1S8NCM7</accession>
<evidence type="ECO:0000256" key="1">
    <source>
        <dbReference type="SAM" id="MobiDB-lite"/>
    </source>
</evidence>
<organism evidence="2 3">
    <name type="scientific">Clostridium saccharobutylicum</name>
    <dbReference type="NCBI Taxonomy" id="169679"/>
    <lineage>
        <taxon>Bacteria</taxon>
        <taxon>Bacillati</taxon>
        <taxon>Bacillota</taxon>
        <taxon>Clostridia</taxon>
        <taxon>Eubacteriales</taxon>
        <taxon>Clostridiaceae</taxon>
        <taxon>Clostridium</taxon>
    </lineage>
</organism>
<sequence length="101" mass="11189">MGLAIGNEYNSLNCSMSIKTNNSTTSQVSSSENSVETSSSHLNTGTIKFVMEDGMAEYAYVDGIKMDLADMFLTNNSQLKERIIEKYNKTDAEKLEEIFGL</sequence>
<evidence type="ECO:0000313" key="3">
    <source>
        <dbReference type="Proteomes" id="UP000191154"/>
    </source>
</evidence>
<gene>
    <name evidence="2" type="ORF">CLOSAC_10820</name>
</gene>
<protein>
    <submittedName>
        <fullName evidence="2">Uncharacterized protein</fullName>
    </submittedName>
</protein>
<name>A0A1S8NCM7_CLOSA</name>
<dbReference type="RefSeq" id="WP_077864495.1">
    <property type="nucleotide sequence ID" value="NZ_LZYZ01000002.1"/>
</dbReference>